<evidence type="ECO:0000256" key="8">
    <source>
        <dbReference type="ARBA" id="ARBA00023136"/>
    </source>
</evidence>
<dbReference type="Gene3D" id="1.20.5.1930">
    <property type="match status" value="1"/>
</dbReference>
<evidence type="ECO:0000256" key="3">
    <source>
        <dbReference type="ARBA" id="ARBA00022679"/>
    </source>
</evidence>
<feature type="signal peptide" evidence="10">
    <location>
        <begin position="1"/>
        <end position="17"/>
    </location>
</feature>
<evidence type="ECO:0000259" key="11">
    <source>
        <dbReference type="PROSITE" id="PS50109"/>
    </source>
</evidence>
<dbReference type="SMART" id="SM00387">
    <property type="entry name" value="HATPase_c"/>
    <property type="match status" value="1"/>
</dbReference>
<dbReference type="Proteomes" id="UP000078486">
    <property type="component" value="Unassembled WGS sequence"/>
</dbReference>
<dbReference type="Pfam" id="PF02518">
    <property type="entry name" value="HATPase_c"/>
    <property type="match status" value="1"/>
</dbReference>
<dbReference type="PANTHER" id="PTHR24421:SF37">
    <property type="entry name" value="SENSOR HISTIDINE KINASE NARS"/>
    <property type="match status" value="1"/>
</dbReference>
<evidence type="ECO:0000256" key="6">
    <source>
        <dbReference type="ARBA" id="ARBA00022989"/>
    </source>
</evidence>
<name>A0A178IMZ2_9BACT</name>
<accession>A0A178IMZ2</accession>
<feature type="transmembrane region" description="Helical" evidence="9">
    <location>
        <begin position="763"/>
        <end position="785"/>
    </location>
</feature>
<dbReference type="SUPFAM" id="SSF55874">
    <property type="entry name" value="ATPase domain of HSP90 chaperone/DNA topoisomerase II/histidine kinase"/>
    <property type="match status" value="1"/>
</dbReference>
<dbReference type="Gene3D" id="3.30.565.10">
    <property type="entry name" value="Histidine kinase-like ATPase, C-terminal domain"/>
    <property type="match status" value="1"/>
</dbReference>
<gene>
    <name evidence="12" type="ORF">AW736_08140</name>
</gene>
<dbReference type="PROSITE" id="PS50109">
    <property type="entry name" value="HIS_KIN"/>
    <property type="match status" value="1"/>
</dbReference>
<evidence type="ECO:0000256" key="4">
    <source>
        <dbReference type="ARBA" id="ARBA00022692"/>
    </source>
</evidence>
<dbReference type="InterPro" id="IPR013783">
    <property type="entry name" value="Ig-like_fold"/>
</dbReference>
<dbReference type="GO" id="GO:0005886">
    <property type="term" value="C:plasma membrane"/>
    <property type="evidence" value="ECO:0007669"/>
    <property type="project" value="UniProtKB-SubCell"/>
</dbReference>
<dbReference type="SUPFAM" id="SSF63829">
    <property type="entry name" value="Calcium-dependent phosphotriesterase"/>
    <property type="match status" value="3"/>
</dbReference>
<keyword evidence="2" id="KW-1003">Cell membrane</keyword>
<dbReference type="InterPro" id="IPR003594">
    <property type="entry name" value="HATPase_dom"/>
</dbReference>
<keyword evidence="10" id="KW-0732">Signal</keyword>
<dbReference type="Pfam" id="PF07730">
    <property type="entry name" value="HisKA_3"/>
    <property type="match status" value="1"/>
</dbReference>
<keyword evidence="8 9" id="KW-0472">Membrane</keyword>
<dbReference type="GO" id="GO:0046983">
    <property type="term" value="F:protein dimerization activity"/>
    <property type="evidence" value="ECO:0007669"/>
    <property type="project" value="InterPro"/>
</dbReference>
<dbReference type="InterPro" id="IPR011123">
    <property type="entry name" value="Y_Y_Y"/>
</dbReference>
<evidence type="ECO:0000256" key="7">
    <source>
        <dbReference type="ARBA" id="ARBA00023012"/>
    </source>
</evidence>
<dbReference type="Pfam" id="PF07495">
    <property type="entry name" value="Y_Y_Y"/>
    <property type="match status" value="1"/>
</dbReference>
<evidence type="ECO:0000313" key="13">
    <source>
        <dbReference type="Proteomes" id="UP000078486"/>
    </source>
</evidence>
<dbReference type="InterPro" id="IPR011110">
    <property type="entry name" value="Reg_prop"/>
</dbReference>
<keyword evidence="5" id="KW-0418">Kinase</keyword>
<dbReference type="Gene3D" id="2.60.40.10">
    <property type="entry name" value="Immunoglobulins"/>
    <property type="match status" value="1"/>
</dbReference>
<dbReference type="Pfam" id="PF07494">
    <property type="entry name" value="Reg_prop"/>
    <property type="match status" value="2"/>
</dbReference>
<dbReference type="AlphaFoldDB" id="A0A178IMZ2"/>
<dbReference type="Gene3D" id="2.130.10.10">
    <property type="entry name" value="YVTN repeat-like/Quinoprotein amine dehydrogenase"/>
    <property type="match status" value="2"/>
</dbReference>
<dbReference type="CDD" id="cd16917">
    <property type="entry name" value="HATPase_UhpB-NarQ-NarX-like"/>
    <property type="match status" value="1"/>
</dbReference>
<evidence type="ECO:0000256" key="2">
    <source>
        <dbReference type="ARBA" id="ARBA00022475"/>
    </source>
</evidence>
<keyword evidence="3" id="KW-0808">Transferase</keyword>
<organism evidence="12 13">
    <name type="scientific">Termitidicoccus mucosus</name>
    <dbReference type="NCBI Taxonomy" id="1184151"/>
    <lineage>
        <taxon>Bacteria</taxon>
        <taxon>Pseudomonadati</taxon>
        <taxon>Verrucomicrobiota</taxon>
        <taxon>Opitutia</taxon>
        <taxon>Opitutales</taxon>
        <taxon>Opitutaceae</taxon>
        <taxon>Termitidicoccus</taxon>
    </lineage>
</organism>
<proteinExistence type="predicted"/>
<sequence length="1005" mass="110959">MVALLCVFAIFSSDLNAAHTDAKGFIFREWFVEDGLPHNVVSNLVRDSRGFLWVGTLGGLARFDGREFVKHDMPDEFMDGGYNIRGLAMEDERTLLIITGGNKLVRLRDGVFTLHPANAFLDGLRLRDLAVGTDGAVWIGIGTTTTAIVRWDGKGLKTFAADAGITSRGAHFCFVPDKTGRMWISGANFFGWHDSSGLHRYEGEAGHGIIIAPTRSGGLWVAANEHLARIENGIWSVVMSGDAWDTAGNLGIRDVFETVDGSVWITTRRDAVFCLRNDALERVPLRYERVLAIIDDIDGNVWAGVYGGGLVRAKPRNYTLLNTESGLPTEMSYSVCEDEQGALWCANQNGGLARMKDGKVSIATLPNGQSIYINTVCADRQGRVWASTTGGLLWTSTKGQSHDGVPGSASRRWILNRYEVPIRNVQTLFCASNGDLWISWDYTRLGYMRDGKLHEIKSADGFPGIRVAGIAERKDGEIWVCLEEGGILQLEKNTGRFVTKTYPAGAPSLRLLTLFVDSRDNIWLGTTHGLLLWRGEQSRFFTAADGLPDEIINQILEDEHGRLWISSRGGIFYVSINQLLATANATTKGNPSQKIPVTLLGHDENLAGTSGMSGGQPMAWRTRDNRVWFVTYRGVIGFETPGPSEARQPPPVYIDRITMNGNAPQLPPPNGGVLRVPPGTAPIELRFAALNFSTPERTYVRRMLEGFDMDWVDAGNETSATYPRLAPGRYVFRVQAGDAGSGIMAQSEASLVIIVAAAWWQTAWASLLAVLAFAAIVAWIARLVSNRLLKQRLRRLEHEHALERERARIARDLHDDLGSHITKIGFAADRLQRNHPELSHEESLGRIITHSRQFSEDLHRIIWTVNPQNDCWHQLATYIAHYAQRHLDDTGIICTVEGVESIPALPLTPEVQHHLLALTKETLNNMLKHSKADRVTILLSAIEGRFHMSIADNGRGFDTTVRNNDGNGLVNMRARIAEIGGQIEIRSAPGNGTQVTVNVPFECKA</sequence>
<dbReference type="STRING" id="1184151.AW736_08140"/>
<feature type="chain" id="PRO_5008089156" description="Histidine kinase domain-containing protein" evidence="10">
    <location>
        <begin position="18"/>
        <end position="1005"/>
    </location>
</feature>
<dbReference type="GO" id="GO:0000155">
    <property type="term" value="F:phosphorelay sensor kinase activity"/>
    <property type="evidence" value="ECO:0007669"/>
    <property type="project" value="InterPro"/>
</dbReference>
<keyword evidence="13" id="KW-1185">Reference proteome</keyword>
<keyword evidence="6 9" id="KW-1133">Transmembrane helix</keyword>
<dbReference type="PANTHER" id="PTHR24421">
    <property type="entry name" value="NITRATE/NITRITE SENSOR PROTEIN NARX-RELATED"/>
    <property type="match status" value="1"/>
</dbReference>
<protein>
    <recommendedName>
        <fullName evidence="11">Histidine kinase domain-containing protein</fullName>
    </recommendedName>
</protein>
<feature type="domain" description="Histidine kinase" evidence="11">
    <location>
        <begin position="915"/>
        <end position="1003"/>
    </location>
</feature>
<evidence type="ECO:0000313" key="12">
    <source>
        <dbReference type="EMBL" id="OAM90436.1"/>
    </source>
</evidence>
<reference evidence="12 13" key="1">
    <citation type="submission" date="2016-01" db="EMBL/GenBank/DDBJ databases">
        <title>High potential of lignocellulose degradation of a new Verrucomicrobia species.</title>
        <authorList>
            <person name="Wang Y."/>
            <person name="Shi Y."/>
            <person name="Qiu Z."/>
            <person name="Liu S."/>
            <person name="Yang H."/>
        </authorList>
    </citation>
    <scope>NUCLEOTIDE SEQUENCE [LARGE SCALE GENOMIC DNA]</scope>
    <source>
        <strain evidence="12 13">TSB47</strain>
    </source>
</reference>
<dbReference type="InterPro" id="IPR005467">
    <property type="entry name" value="His_kinase_dom"/>
</dbReference>
<keyword evidence="7" id="KW-0902">Two-component regulatory system</keyword>
<keyword evidence="4 9" id="KW-0812">Transmembrane</keyword>
<evidence type="ECO:0000256" key="10">
    <source>
        <dbReference type="SAM" id="SignalP"/>
    </source>
</evidence>
<dbReference type="EMBL" id="LRRQ01000058">
    <property type="protein sequence ID" value="OAM90436.1"/>
    <property type="molecule type" value="Genomic_DNA"/>
</dbReference>
<dbReference type="InterPro" id="IPR011712">
    <property type="entry name" value="Sig_transdc_His_kin_sub3_dim/P"/>
</dbReference>
<dbReference type="InterPro" id="IPR050482">
    <property type="entry name" value="Sensor_HK_TwoCompSys"/>
</dbReference>
<dbReference type="InterPro" id="IPR015943">
    <property type="entry name" value="WD40/YVTN_repeat-like_dom_sf"/>
</dbReference>
<evidence type="ECO:0000256" key="9">
    <source>
        <dbReference type="SAM" id="Phobius"/>
    </source>
</evidence>
<evidence type="ECO:0000256" key="1">
    <source>
        <dbReference type="ARBA" id="ARBA00004651"/>
    </source>
</evidence>
<comment type="subcellular location">
    <subcellularLocation>
        <location evidence="1">Cell membrane</location>
        <topology evidence="1">Multi-pass membrane protein</topology>
    </subcellularLocation>
</comment>
<comment type="caution">
    <text evidence="12">The sequence shown here is derived from an EMBL/GenBank/DDBJ whole genome shotgun (WGS) entry which is preliminary data.</text>
</comment>
<evidence type="ECO:0000256" key="5">
    <source>
        <dbReference type="ARBA" id="ARBA00022777"/>
    </source>
</evidence>
<dbReference type="InterPro" id="IPR036890">
    <property type="entry name" value="HATPase_C_sf"/>
</dbReference>